<dbReference type="RefSeq" id="WP_114806383.1">
    <property type="nucleotide sequence ID" value="NZ_QEEI01000059.1"/>
</dbReference>
<gene>
    <name evidence="1" type="ORF">FXF03_18115</name>
</gene>
<sequence>MEESLIWSVDLFKEGLSPLVSEFNSLFLSEVKDVIKNPNGDRKKSIKSLSTIDINNINSNALRVIEEIENELRRNALLCLNLYNISELEAKNFVEQRFYPGSLLSLMINDINFTIHQLVELKHGALIHLNCLENNSGLKGIFRGFIRGYTNPIDGLSHAFGQGSMQTELATNISSFNLLAIRVGFSIDSLSQRLLVVVLEKWNKELSYIL</sequence>
<reference evidence="1 2" key="1">
    <citation type="submission" date="2019-06" db="EMBL/GenBank/DDBJ databases">
        <title>Vibrio cholerae phylogeny based on whole-genome sequencing reveals genetic diversity and population strucutre.</title>
        <authorList>
            <person name="Zhiqiu Y."/>
            <person name="Bin L."/>
            <person name="Lingyan J."/>
        </authorList>
    </citation>
    <scope>NUCLEOTIDE SEQUENCE [LARGE SCALE GENOMIC DNA]</scope>
    <source>
        <strain evidence="1 2">N2814</strain>
    </source>
</reference>
<proteinExistence type="predicted"/>
<dbReference type="AlphaFoldDB" id="A0ABD7SFX3"/>
<name>A0ABD7SFX3_VIBCL</name>
<evidence type="ECO:0000313" key="1">
    <source>
        <dbReference type="EMBL" id="TXX63605.1"/>
    </source>
</evidence>
<protein>
    <submittedName>
        <fullName evidence="1">Uncharacterized protein</fullName>
    </submittedName>
</protein>
<evidence type="ECO:0000313" key="2">
    <source>
        <dbReference type="Proteomes" id="UP000323819"/>
    </source>
</evidence>
<organism evidence="1 2">
    <name type="scientific">Vibrio cholerae</name>
    <dbReference type="NCBI Taxonomy" id="666"/>
    <lineage>
        <taxon>Bacteria</taxon>
        <taxon>Pseudomonadati</taxon>
        <taxon>Pseudomonadota</taxon>
        <taxon>Gammaproteobacteria</taxon>
        <taxon>Vibrionales</taxon>
        <taxon>Vibrionaceae</taxon>
        <taxon>Vibrio</taxon>
    </lineage>
</organism>
<dbReference type="EMBL" id="VSIJ01000037">
    <property type="protein sequence ID" value="TXX63605.1"/>
    <property type="molecule type" value="Genomic_DNA"/>
</dbReference>
<comment type="caution">
    <text evidence="1">The sequence shown here is derived from an EMBL/GenBank/DDBJ whole genome shotgun (WGS) entry which is preliminary data.</text>
</comment>
<accession>A0ABD7SFX3</accession>
<dbReference type="Proteomes" id="UP000323819">
    <property type="component" value="Unassembled WGS sequence"/>
</dbReference>